<dbReference type="Pfam" id="PF07009">
    <property type="entry name" value="NusG_II"/>
    <property type="match status" value="1"/>
</dbReference>
<accession>A0ABS2FFK8</accession>
<dbReference type="RefSeq" id="WP_148322631.1">
    <property type="nucleotide sequence ID" value="NZ_JACJLL010000040.1"/>
</dbReference>
<organism evidence="2 3">
    <name type="scientific">Clostridium saudiense</name>
    <dbReference type="NCBI Taxonomy" id="1414720"/>
    <lineage>
        <taxon>Bacteria</taxon>
        <taxon>Bacillati</taxon>
        <taxon>Bacillota</taxon>
        <taxon>Clostridia</taxon>
        <taxon>Eubacteriales</taxon>
        <taxon>Clostridiaceae</taxon>
        <taxon>Clostridium</taxon>
    </lineage>
</organism>
<proteinExistence type="predicted"/>
<evidence type="ECO:0000313" key="2">
    <source>
        <dbReference type="EMBL" id="MBM6819293.1"/>
    </source>
</evidence>
<dbReference type="Proteomes" id="UP000767334">
    <property type="component" value="Unassembled WGS sequence"/>
</dbReference>
<keyword evidence="3" id="KW-1185">Reference proteome</keyword>
<name>A0ABS2FFK8_9CLOT</name>
<sequence>MFKKLDIVIIIALIIISFIPEIVFGTVMGYKYDMTYAEITVGGKVYSKIPLSAHKGEEIIDINLDGHENKIVIKDDTIRMIDADCPDSLCIYQGKISRVGQSLVCLPNKVMIEIKGSFVDDDDVILSH</sequence>
<evidence type="ECO:0000313" key="3">
    <source>
        <dbReference type="Proteomes" id="UP000767334"/>
    </source>
</evidence>
<keyword evidence="1" id="KW-0812">Transmembrane</keyword>
<keyword evidence="1" id="KW-0472">Membrane</keyword>
<protein>
    <submittedName>
        <fullName evidence="2">NusG domain II-containing protein</fullName>
    </submittedName>
</protein>
<dbReference type="CDD" id="cd09911">
    <property type="entry name" value="Lin0431_like"/>
    <property type="match status" value="1"/>
</dbReference>
<gene>
    <name evidence="2" type="ORF">H6A19_08085</name>
</gene>
<dbReference type="EMBL" id="JACJLL010000040">
    <property type="protein sequence ID" value="MBM6819293.1"/>
    <property type="molecule type" value="Genomic_DNA"/>
</dbReference>
<keyword evidence="1" id="KW-1133">Transmembrane helix</keyword>
<reference evidence="2 3" key="1">
    <citation type="journal article" date="2021" name="Sci. Rep.">
        <title>The distribution of antibiotic resistance genes in chicken gut microbiota commensals.</title>
        <authorList>
            <person name="Juricova H."/>
            <person name="Matiasovicova J."/>
            <person name="Kubasova T."/>
            <person name="Cejkova D."/>
            <person name="Rychlik I."/>
        </authorList>
    </citation>
    <scope>NUCLEOTIDE SEQUENCE [LARGE SCALE GENOMIC DNA]</scope>
    <source>
        <strain evidence="2 3">An435</strain>
    </source>
</reference>
<evidence type="ECO:0000256" key="1">
    <source>
        <dbReference type="SAM" id="Phobius"/>
    </source>
</evidence>
<dbReference type="Gene3D" id="2.60.320.10">
    <property type="entry name" value="N-utilization substance G protein NusG, insert domain"/>
    <property type="match status" value="1"/>
</dbReference>
<comment type="caution">
    <text evidence="2">The sequence shown here is derived from an EMBL/GenBank/DDBJ whole genome shotgun (WGS) entry which is preliminary data.</text>
</comment>
<feature type="transmembrane region" description="Helical" evidence="1">
    <location>
        <begin position="7"/>
        <end position="30"/>
    </location>
</feature>
<dbReference type="InterPro" id="IPR038690">
    <property type="entry name" value="NusG_2_sf"/>
</dbReference>